<feature type="binding site" evidence="9">
    <location>
        <begin position="42"/>
        <end position="43"/>
    </location>
    <ligand>
        <name>substrate</name>
    </ligand>
</feature>
<evidence type="ECO:0000256" key="4">
    <source>
        <dbReference type="ARBA" id="ARBA00022679"/>
    </source>
</evidence>
<dbReference type="Proteomes" id="UP000182761">
    <property type="component" value="Unassembled WGS sequence"/>
</dbReference>
<evidence type="ECO:0000256" key="2">
    <source>
        <dbReference type="ARBA" id="ARBA00022571"/>
    </source>
</evidence>
<dbReference type="Gene3D" id="3.40.1160.10">
    <property type="entry name" value="Acetylglutamate kinase-like"/>
    <property type="match status" value="1"/>
</dbReference>
<comment type="similarity">
    <text evidence="9">Belongs to the acetylglutamate kinase family. ArgB subfamily.</text>
</comment>
<evidence type="ECO:0000256" key="7">
    <source>
        <dbReference type="ARBA" id="ARBA00022840"/>
    </source>
</evidence>
<dbReference type="EMBL" id="FCOR01000012">
    <property type="protein sequence ID" value="CVK16883.1"/>
    <property type="molecule type" value="Genomic_DNA"/>
</dbReference>
<feature type="site" description="Transition state stabilizer" evidence="9">
    <location>
        <position position="225"/>
    </location>
</feature>
<dbReference type="InterPro" id="IPR004662">
    <property type="entry name" value="AcgluKinase_fam"/>
</dbReference>
<gene>
    <name evidence="9" type="primary">argB</name>
    <name evidence="11" type="ORF">Ga0061079_11214</name>
</gene>
<feature type="binding site" evidence="9">
    <location>
        <position position="64"/>
    </location>
    <ligand>
        <name>substrate</name>
    </ligand>
</feature>
<proteinExistence type="inferred from homology"/>
<evidence type="ECO:0000256" key="6">
    <source>
        <dbReference type="ARBA" id="ARBA00022777"/>
    </source>
</evidence>
<dbReference type="RefSeq" id="WP_055426068.1">
    <property type="nucleotide sequence ID" value="NZ_FCOR01000012.1"/>
</dbReference>
<evidence type="ECO:0000256" key="8">
    <source>
        <dbReference type="ARBA" id="ARBA00048141"/>
    </source>
</evidence>
<dbReference type="InterPro" id="IPR001048">
    <property type="entry name" value="Asp/Glu/Uridylate_kinase"/>
</dbReference>
<evidence type="ECO:0000256" key="9">
    <source>
        <dbReference type="HAMAP-Rule" id="MF_00082"/>
    </source>
</evidence>
<protein>
    <recommendedName>
        <fullName evidence="9">Acetylglutamate kinase</fullName>
        <ecNumber evidence="9">2.7.2.8</ecNumber>
    </recommendedName>
    <alternativeName>
        <fullName evidence="9">N-acetyl-L-glutamate 5-phosphotransferase</fullName>
    </alternativeName>
    <alternativeName>
        <fullName evidence="9">NAG kinase</fullName>
        <shortName evidence="9">NAGK</shortName>
    </alternativeName>
</protein>
<dbReference type="SUPFAM" id="SSF53633">
    <property type="entry name" value="Carbamate kinase-like"/>
    <property type="match status" value="1"/>
</dbReference>
<dbReference type="AlphaFoldDB" id="A0A0X3ARL6"/>
<dbReference type="GO" id="GO:0005737">
    <property type="term" value="C:cytoplasm"/>
    <property type="evidence" value="ECO:0007669"/>
    <property type="project" value="UniProtKB-SubCell"/>
</dbReference>
<dbReference type="GO" id="GO:0042450">
    <property type="term" value="P:L-arginine biosynthetic process via ornithine"/>
    <property type="evidence" value="ECO:0007669"/>
    <property type="project" value="UniProtKB-UniRule"/>
</dbReference>
<keyword evidence="5 9" id="KW-0547">Nucleotide-binding</keyword>
<dbReference type="PANTHER" id="PTHR23342:SF0">
    <property type="entry name" value="N-ACETYLGLUTAMATE SYNTHASE, MITOCHONDRIAL"/>
    <property type="match status" value="1"/>
</dbReference>
<feature type="site" description="Transition state stabilizer" evidence="9">
    <location>
        <position position="10"/>
    </location>
</feature>
<evidence type="ECO:0000313" key="11">
    <source>
        <dbReference type="EMBL" id="CVK16883.1"/>
    </source>
</evidence>
<keyword evidence="6 9" id="KW-0418">Kinase</keyword>
<keyword evidence="3 9" id="KW-0028">Amino-acid biosynthesis</keyword>
<dbReference type="InterPro" id="IPR036393">
    <property type="entry name" value="AceGlu_kinase-like_sf"/>
</dbReference>
<dbReference type="PIRSF" id="PIRSF000728">
    <property type="entry name" value="NAGK"/>
    <property type="match status" value="1"/>
</dbReference>
<accession>A0A0X3ARL6</accession>
<sequence length="260" mass="28712">MENNKLTIIKIGGNVIDNPEVLTRFLRDFSKLETQKILVHGGGKVATRLAGKLGVESMMIEGRRVTNEEMLDVAIMTYAGLCNKKIVAQLQGLHTSAIGLTGADGNSIVSQRRENSVYDYGFVGDITEINSKWIKFLLDTDTIPVFCAITHDQKGQLLNTNADSIAQSLAVGLSSLYKTTLIYCFEKKGVLQNVEDENSVIETINYTSYQSLKKKNIIHSGMIPKLDNCFEALKQGVKNIIISNPEIINNPNHPHTSITL</sequence>
<feature type="binding site" evidence="9">
    <location>
        <position position="159"/>
    </location>
    <ligand>
        <name>substrate</name>
    </ligand>
</feature>
<keyword evidence="12" id="KW-1185">Reference proteome</keyword>
<comment type="function">
    <text evidence="9">Catalyzes the ATP-dependent phosphorylation of N-acetyl-L-glutamate.</text>
</comment>
<dbReference type="PANTHER" id="PTHR23342">
    <property type="entry name" value="N-ACETYLGLUTAMATE SYNTHASE"/>
    <property type="match status" value="1"/>
</dbReference>
<keyword evidence="4 9" id="KW-0808">Transferase</keyword>
<keyword evidence="7 9" id="KW-0067">ATP-binding</keyword>
<feature type="domain" description="Aspartate/glutamate/uridylate kinase" evidence="10">
    <location>
        <begin position="5"/>
        <end position="243"/>
    </location>
</feature>
<organism evidence="11 12">
    <name type="scientific">Apibacter mensalis</name>
    <dbReference type="NCBI Taxonomy" id="1586267"/>
    <lineage>
        <taxon>Bacteria</taxon>
        <taxon>Pseudomonadati</taxon>
        <taxon>Bacteroidota</taxon>
        <taxon>Flavobacteriia</taxon>
        <taxon>Flavobacteriales</taxon>
        <taxon>Weeksellaceae</taxon>
        <taxon>Apibacter</taxon>
    </lineage>
</organism>
<dbReference type="Pfam" id="PF00696">
    <property type="entry name" value="AA_kinase"/>
    <property type="match status" value="1"/>
</dbReference>
<keyword evidence="2 9" id="KW-0055">Arginine biosynthesis</keyword>
<keyword evidence="9" id="KW-0963">Cytoplasm</keyword>
<name>A0A0X3ARL6_9FLAO</name>
<dbReference type="NCBIfam" id="TIGR00761">
    <property type="entry name" value="argB"/>
    <property type="match status" value="1"/>
</dbReference>
<dbReference type="UniPathway" id="UPA00068">
    <property type="reaction ID" value="UER00107"/>
</dbReference>
<evidence type="ECO:0000313" key="12">
    <source>
        <dbReference type="Proteomes" id="UP000182761"/>
    </source>
</evidence>
<dbReference type="GO" id="GO:0005524">
    <property type="term" value="F:ATP binding"/>
    <property type="evidence" value="ECO:0007669"/>
    <property type="project" value="UniProtKB-UniRule"/>
</dbReference>
<evidence type="ECO:0000256" key="3">
    <source>
        <dbReference type="ARBA" id="ARBA00022605"/>
    </source>
</evidence>
<comment type="subcellular location">
    <subcellularLocation>
        <location evidence="9">Cytoplasm</location>
    </subcellularLocation>
</comment>
<evidence type="ECO:0000256" key="5">
    <source>
        <dbReference type="ARBA" id="ARBA00022741"/>
    </source>
</evidence>
<comment type="catalytic activity">
    <reaction evidence="8 9">
        <text>N-acetyl-L-glutamate + ATP = N-acetyl-L-glutamyl 5-phosphate + ADP</text>
        <dbReference type="Rhea" id="RHEA:14629"/>
        <dbReference type="ChEBI" id="CHEBI:30616"/>
        <dbReference type="ChEBI" id="CHEBI:44337"/>
        <dbReference type="ChEBI" id="CHEBI:57936"/>
        <dbReference type="ChEBI" id="CHEBI:456216"/>
        <dbReference type="EC" id="2.7.2.8"/>
    </reaction>
</comment>
<dbReference type="EC" id="2.7.2.8" evidence="9"/>
<dbReference type="InterPro" id="IPR037528">
    <property type="entry name" value="ArgB"/>
</dbReference>
<dbReference type="HAMAP" id="MF_00082">
    <property type="entry name" value="ArgB"/>
    <property type="match status" value="1"/>
</dbReference>
<dbReference type="CDD" id="cd04238">
    <property type="entry name" value="AAK_NAGK-like"/>
    <property type="match status" value="1"/>
</dbReference>
<dbReference type="STRING" id="1586267.GCA_001418685_01747"/>
<reference evidence="11 12" key="1">
    <citation type="submission" date="2016-01" db="EMBL/GenBank/DDBJ databases">
        <authorList>
            <person name="McClelland M."/>
            <person name="Jain A."/>
            <person name="Saraogi P."/>
            <person name="Mendelson R."/>
            <person name="Westerman R."/>
            <person name="SanMiguel P."/>
            <person name="Csonka L."/>
        </authorList>
    </citation>
    <scope>NUCLEOTIDE SEQUENCE [LARGE SCALE GENOMIC DNA]</scope>
    <source>
        <strain evidence="11 12">R-53146</strain>
    </source>
</reference>
<dbReference type="OrthoDB" id="9803155at2"/>
<dbReference type="GO" id="GO:0003991">
    <property type="term" value="F:acetylglutamate kinase activity"/>
    <property type="evidence" value="ECO:0007669"/>
    <property type="project" value="UniProtKB-UniRule"/>
</dbReference>
<evidence type="ECO:0000259" key="10">
    <source>
        <dbReference type="Pfam" id="PF00696"/>
    </source>
</evidence>
<evidence type="ECO:0000256" key="1">
    <source>
        <dbReference type="ARBA" id="ARBA00004828"/>
    </source>
</evidence>
<comment type="pathway">
    <text evidence="1 9">Amino-acid biosynthesis; L-arginine biosynthesis; N(2)-acetyl-L-ornithine from L-glutamate: step 2/4.</text>
</comment>